<comment type="caution">
    <text evidence="1">The sequence shown here is derived from an EMBL/GenBank/DDBJ whole genome shotgun (WGS) entry which is preliminary data.</text>
</comment>
<evidence type="ECO:0000313" key="1">
    <source>
        <dbReference type="EMBL" id="KJL35463.1"/>
    </source>
</evidence>
<evidence type="ECO:0000313" key="2">
    <source>
        <dbReference type="Proteomes" id="UP000033740"/>
    </source>
</evidence>
<dbReference type="EMBL" id="JYIX01000023">
    <property type="protein sequence ID" value="KJL35463.1"/>
    <property type="molecule type" value="Genomic_DNA"/>
</dbReference>
<organism evidence="1 2">
    <name type="scientific">Microbacterium azadirachtae</name>
    <dbReference type="NCBI Taxonomy" id="582680"/>
    <lineage>
        <taxon>Bacteria</taxon>
        <taxon>Bacillati</taxon>
        <taxon>Actinomycetota</taxon>
        <taxon>Actinomycetes</taxon>
        <taxon>Micrococcales</taxon>
        <taxon>Microbacteriaceae</taxon>
        <taxon>Microbacterium</taxon>
    </lineage>
</organism>
<accession>A0A0F0LQN4</accession>
<protein>
    <submittedName>
        <fullName evidence="1">Uncharacterized protein</fullName>
    </submittedName>
</protein>
<proteinExistence type="predicted"/>
<reference evidence="1 2" key="1">
    <citation type="submission" date="2015-02" db="EMBL/GenBank/DDBJ databases">
        <title>Draft genome sequences of ten Microbacterium spp. with emphasis on heavy metal contaminated environments.</title>
        <authorList>
            <person name="Corretto E."/>
        </authorList>
    </citation>
    <scope>NUCLEOTIDE SEQUENCE [LARGE SCALE GENOMIC DNA]</scope>
    <source>
        <strain evidence="1 2">ARN176</strain>
    </source>
</reference>
<dbReference type="Proteomes" id="UP000033740">
    <property type="component" value="Unassembled WGS sequence"/>
</dbReference>
<dbReference type="PATRIC" id="fig|582680.6.peg.471"/>
<keyword evidence="2" id="KW-1185">Reference proteome</keyword>
<gene>
    <name evidence="1" type="ORF">RS86_00459</name>
</gene>
<sequence>MTYERPAPDGVGLSHFRISSTAARTLDRWAWGIADGSIRLWQLPDAVNTLYRIGIEHGRSSRDEEVRLLRLDADRLWLCSFGDKERLDYLLARLDRAAELADRPDVDDVLDEAWRIYLASLDNIRQPITLPTSSKTMREVA</sequence>
<dbReference type="STRING" id="582680.RS86_00459"/>
<dbReference type="AlphaFoldDB" id="A0A0F0LQN4"/>
<name>A0A0F0LQN4_9MICO</name>